<keyword evidence="1" id="KW-0812">Transmembrane</keyword>
<dbReference type="AlphaFoldDB" id="A0A2W4Y0Q9"/>
<proteinExistence type="predicted"/>
<name>A0A2W4Y0Q9_9CYAN</name>
<sequence>MISNPLRPRVFAPQPGLKAANSPGAQAQQQGFSLIECLVAIIMVALVTSAIAPALVISVATRVHSQKADQALALAQREIERTRVLVERGDITAATVATLPPPLAADFADANINAAPAPTTLGTGAASATRAVPIDFNDDGDDDFFVQRYRTRGQVVDGVPVAFAMGVRVYDRSATGVLSIEPASLVMTSNEAGRRTRPLASLYTTMATSNQGESLCNLNTYLKPNALPDQIGPLPDTGRLPDVCSSP</sequence>
<protein>
    <recommendedName>
        <fullName evidence="4">Prepilin-type cleavage/methylation domain-containing protein</fullName>
    </recommendedName>
</protein>
<evidence type="ECO:0000313" key="3">
    <source>
        <dbReference type="Proteomes" id="UP000249081"/>
    </source>
</evidence>
<keyword evidence="1" id="KW-0472">Membrane</keyword>
<dbReference type="EMBL" id="QBMN01000129">
    <property type="protein sequence ID" value="PZO37038.1"/>
    <property type="molecule type" value="Genomic_DNA"/>
</dbReference>
<feature type="transmembrane region" description="Helical" evidence="1">
    <location>
        <begin position="32"/>
        <end position="57"/>
    </location>
</feature>
<evidence type="ECO:0000313" key="2">
    <source>
        <dbReference type="EMBL" id="PZO37038.1"/>
    </source>
</evidence>
<dbReference type="InterPro" id="IPR012902">
    <property type="entry name" value="N_methyl_site"/>
</dbReference>
<evidence type="ECO:0008006" key="4">
    <source>
        <dbReference type="Google" id="ProtNLM"/>
    </source>
</evidence>
<keyword evidence="1" id="KW-1133">Transmembrane helix</keyword>
<reference evidence="3" key="1">
    <citation type="submission" date="2018-04" db="EMBL/GenBank/DDBJ databases">
        <authorList>
            <person name="Cornet L."/>
        </authorList>
    </citation>
    <scope>NUCLEOTIDE SEQUENCE [LARGE SCALE GENOMIC DNA]</scope>
</reference>
<organism evidence="2 3">
    <name type="scientific">Shackletoniella antarctica</name>
    <dbReference type="NCBI Taxonomy" id="268115"/>
    <lineage>
        <taxon>Bacteria</taxon>
        <taxon>Bacillati</taxon>
        <taxon>Cyanobacteriota</taxon>
        <taxon>Cyanophyceae</taxon>
        <taxon>Oculatellales</taxon>
        <taxon>Oculatellaceae</taxon>
        <taxon>Shackletoniella</taxon>
    </lineage>
</organism>
<comment type="caution">
    <text evidence="2">The sequence shown here is derived from an EMBL/GenBank/DDBJ whole genome shotgun (WGS) entry which is preliminary data.</text>
</comment>
<dbReference type="NCBIfam" id="TIGR02532">
    <property type="entry name" value="IV_pilin_GFxxxE"/>
    <property type="match status" value="1"/>
</dbReference>
<dbReference type="Pfam" id="PF07963">
    <property type="entry name" value="N_methyl"/>
    <property type="match status" value="1"/>
</dbReference>
<accession>A0A2W4Y0Q9</accession>
<reference evidence="2 3" key="2">
    <citation type="submission" date="2018-06" db="EMBL/GenBank/DDBJ databases">
        <title>Metagenomic assembly of (sub)arctic Cyanobacteria and their associated microbiome from non-axenic cultures.</title>
        <authorList>
            <person name="Baurain D."/>
        </authorList>
    </citation>
    <scope>NUCLEOTIDE SEQUENCE [LARGE SCALE GENOMIC DNA]</scope>
    <source>
        <strain evidence="2">ULC041bin1</strain>
    </source>
</reference>
<evidence type="ECO:0000256" key="1">
    <source>
        <dbReference type="SAM" id="Phobius"/>
    </source>
</evidence>
<dbReference type="Proteomes" id="UP000249081">
    <property type="component" value="Unassembled WGS sequence"/>
</dbReference>
<gene>
    <name evidence="2" type="ORF">DCF17_16425</name>
</gene>